<evidence type="ECO:0000313" key="2">
    <source>
        <dbReference type="Proteomes" id="UP000317422"/>
    </source>
</evidence>
<name>A0A543N2M0_9ACTN</name>
<sequence>MCTGWTWMRIRLRFWFARTCSRRSVVASKNARIVTGWESLC</sequence>
<proteinExistence type="predicted"/>
<protein>
    <submittedName>
        <fullName evidence="1">Uncharacterized protein</fullName>
    </submittedName>
</protein>
<accession>A0A543N2M0</accession>
<evidence type="ECO:0000313" key="1">
    <source>
        <dbReference type="EMBL" id="TQN26077.1"/>
    </source>
</evidence>
<keyword evidence="2" id="KW-1185">Reference proteome</keyword>
<dbReference type="Proteomes" id="UP000317422">
    <property type="component" value="Unassembled WGS sequence"/>
</dbReference>
<dbReference type="AlphaFoldDB" id="A0A543N2M0"/>
<reference evidence="1 2" key="1">
    <citation type="submission" date="2019-06" db="EMBL/GenBank/DDBJ databases">
        <title>Sequencing the genomes of 1000 actinobacteria strains.</title>
        <authorList>
            <person name="Klenk H.-P."/>
        </authorList>
    </citation>
    <scope>NUCLEOTIDE SEQUENCE [LARGE SCALE GENOMIC DNA]</scope>
    <source>
        <strain evidence="1 2">DSM 45015</strain>
    </source>
</reference>
<dbReference type="EMBL" id="VFQC01000004">
    <property type="protein sequence ID" value="TQN26077.1"/>
    <property type="molecule type" value="Genomic_DNA"/>
</dbReference>
<comment type="caution">
    <text evidence="1">The sequence shown here is derived from an EMBL/GenBank/DDBJ whole genome shotgun (WGS) entry which is preliminary data.</text>
</comment>
<organism evidence="1 2">
    <name type="scientific">Haloactinospora alba</name>
    <dbReference type="NCBI Taxonomy" id="405555"/>
    <lineage>
        <taxon>Bacteria</taxon>
        <taxon>Bacillati</taxon>
        <taxon>Actinomycetota</taxon>
        <taxon>Actinomycetes</taxon>
        <taxon>Streptosporangiales</taxon>
        <taxon>Nocardiopsidaceae</taxon>
        <taxon>Haloactinospora</taxon>
    </lineage>
</organism>
<gene>
    <name evidence="1" type="ORF">FHX37_4615</name>
</gene>